<feature type="domain" description="RSE1/DDB1/CPSF1 second beta-propeller" evidence="3">
    <location>
        <begin position="832"/>
        <end position="1108"/>
    </location>
</feature>
<name>G0TZF2_TRYVY</name>
<dbReference type="InterPro" id="IPR015943">
    <property type="entry name" value="WD40/YVTN_repeat-like_dom_sf"/>
</dbReference>
<evidence type="ECO:0000313" key="4">
    <source>
        <dbReference type="EMBL" id="CCC49355.1"/>
    </source>
</evidence>
<reference evidence="4" key="1">
    <citation type="journal article" date="2012" name="Proc. Natl. Acad. Sci. U.S.A.">
        <title>Antigenic diversity is generated by distinct evolutionary mechanisms in African trypanosome species.</title>
        <authorList>
            <person name="Jackson A.P."/>
            <person name="Berry A."/>
            <person name="Aslett M."/>
            <person name="Allison H.C."/>
            <person name="Burton P."/>
            <person name="Vavrova-Anderson J."/>
            <person name="Brown R."/>
            <person name="Browne H."/>
            <person name="Corton N."/>
            <person name="Hauser H."/>
            <person name="Gamble J."/>
            <person name="Gilderthorp R."/>
            <person name="Marcello L."/>
            <person name="McQuillan J."/>
            <person name="Otto T.D."/>
            <person name="Quail M.A."/>
            <person name="Sanders M.J."/>
            <person name="van Tonder A."/>
            <person name="Ginger M.L."/>
            <person name="Field M.C."/>
            <person name="Barry J.D."/>
            <person name="Hertz-Fowler C."/>
            <person name="Berriman M."/>
        </authorList>
    </citation>
    <scope>NUCLEOTIDE SEQUENCE</scope>
    <source>
        <strain evidence="4">Y486</strain>
    </source>
</reference>
<dbReference type="EMBL" id="HE573023">
    <property type="protein sequence ID" value="CCC49355.1"/>
    <property type="molecule type" value="Genomic_DNA"/>
</dbReference>
<proteinExistence type="predicted"/>
<dbReference type="Gene3D" id="2.130.10.10">
    <property type="entry name" value="YVTN repeat-like/Quinoprotein amine dehydrogenase"/>
    <property type="match status" value="3"/>
</dbReference>
<organism evidence="4">
    <name type="scientific">Trypanosoma vivax (strain Y486)</name>
    <dbReference type="NCBI Taxonomy" id="1055687"/>
    <lineage>
        <taxon>Eukaryota</taxon>
        <taxon>Discoba</taxon>
        <taxon>Euglenozoa</taxon>
        <taxon>Kinetoplastea</taxon>
        <taxon>Metakinetoplastina</taxon>
        <taxon>Trypanosomatida</taxon>
        <taxon>Trypanosomatidae</taxon>
        <taxon>Trypanosoma</taxon>
        <taxon>Duttonella</taxon>
    </lineage>
</organism>
<dbReference type="InterPro" id="IPR058543">
    <property type="entry name" value="Beta-prop_RSE1/DDB1/CPSF1_2nd"/>
</dbReference>
<feature type="domain" description="RSE1/DDB1/CPSF1 first beta-propeller" evidence="2">
    <location>
        <begin position="40"/>
        <end position="600"/>
    </location>
</feature>
<sequence length="1684" mass="180714">MTTRPPSTQNPAPAPAAVLRHPKPNMDLIYHQTIIPTQKISHCVSGTFTVPGASDFVVVRHDRLELWTLHSDRNVTECVHSTRLFANILQVATVPTVAVSGNKGGGILDSPQSHYSKNNSGGSSSLQRLVVTSETGTMVLLRYDLDELPVPTHLTKDPSESEADAKTAMATGGRVTSLRGRFVRVSEVDLGRSGARLTVPGARIAADPLGRAVFVTALMHLKVVVPLRKNENYHLSRDDDNVDINGNNESLFHDSSSAAVDDDLLSRPTTGAGYGDDGSAGVKKLRHAPQDVISFGSPVEAHRQTIIYSICALEGVTENATFATLEQELPEAKQSSAQNGENTSGVSAAVGGRAFLRVNREGMQHRGAAGSGDGTGCRNRSKQLVVYAFAAGLQQVQRTHLVHVPATAHRLIAVPADPFGPGGVLVCTDSEIIWYDLLLHLHSNSRDTRGIDVMHMPNPMGSPSLFKSSAPFPRRDDFREQLYDPMIISHASTSVRNDFFMLLQDEQGDIFRVSLTIADVQRSYNALRSNQQRQVGILDTAPPSAVIPSPLTITYFDTIPPTTTMVLFRRGFVFAASESAPAHGLYKIIKDGYKNDAEYVLSRMRMVEQRPAGGQRNEKHEEETGNSDSNEEETVGGNGHSTSPGANDSSATAAVGSGEDGNKTQHSGPVLAMPPPSALSKAPSAATPSLPVLQKPSTLLQQQNSRVVPLFHPHQALRHMVLLESYPSTPAITSFIVSIPQGQKQQQQPQLQIDAVVGRGSDSTLLHARYGYAARLENSFMLPAVFTHLMSLASASAMQERWLEVQKEVVTGSGRSRSSVKKVSRGTCHTLWDDKLLLSTRQGTTVLSLALTGQVEPDTLSGFITSEHTIAAGTLRYGVGYVQVTPSCILVLPYHHEPQEQLPESARMGVSPIAESMTWMDPHGKRIIAADVSGNIIVVSFAQGGGIASFDMGLSGTRLQRLEAIPNFPHAPAISVLRDPDSDSNMFSTAYSRAPVLSSASSLLTLAAIATASSEVFIVNPKKLREPLETIRCGQTGANTDGGDASNAASPPIVSVLLTYLGRAGGARRLFCFIGHMDGTVTRCELDQVTCKVIDRAVLTCGSAPCQLIVGDGEFVCYILCGEFNWRCEVRDGVPKAVPWRFPVPQTMYATFRRPPAHTNASTESFVPSGAREELVLGVAGNMLSLFAAGVASVSAETGLEYSFAQTSLSVAGRRLLQHPTRPDYLLVIGTEHRGYRMATNRRVPAADRVQRSNGDGRGEAGAGGIPLDKPQRSLNHPNYYVSTLQLYNRRSNRLDPPIYFHDGEAVLSAAVGSFLKDFGREPVVVLGCAEQYTHGSGLGVGASWGQGRLVAFRFVVSNAAVPNSPPMLRLEQLHETLLTAAPSSSYSSERANADNGSKAGSSITKDYASALHICTEVGLLFVGMSAENGLHVYAWGQRCFLRKRRLTNVPGRITAIETVFITPPGTASTTSSTLSVAAVASSRTYASDLYRCGPSDSNTAREKRLLIVCGTVDQSVFIATVQPSNGGAPGSSSTTSAGIGGPVSFLMLIARDTVPRGITSVACLDERTIAASDRCGNVVFLRSCPLHGGSGHPPYNIAGRLSMAPATFTSRVHNVVEGDYAQQLLHTSTTLFSKESRSELESEVGRRERTEGAQRNVLGLPKRSWPTLAELVAKQRALVALPP</sequence>
<feature type="compositionally biased region" description="Polar residues" evidence="1">
    <location>
        <begin position="640"/>
        <end position="652"/>
    </location>
</feature>
<evidence type="ECO:0008006" key="5">
    <source>
        <dbReference type="Google" id="ProtNLM"/>
    </source>
</evidence>
<evidence type="ECO:0000259" key="2">
    <source>
        <dbReference type="Pfam" id="PF10433"/>
    </source>
</evidence>
<feature type="compositionally biased region" description="Basic and acidic residues" evidence="1">
    <location>
        <begin position="1250"/>
        <end position="1259"/>
    </location>
</feature>
<evidence type="ECO:0000256" key="1">
    <source>
        <dbReference type="SAM" id="MobiDB-lite"/>
    </source>
</evidence>
<accession>G0TZF2</accession>
<dbReference type="VEuPathDB" id="TriTrypDB:TvY486_0706700"/>
<evidence type="ECO:0000259" key="3">
    <source>
        <dbReference type="Pfam" id="PF23726"/>
    </source>
</evidence>
<dbReference type="PANTHER" id="PTHR10644">
    <property type="entry name" value="DNA REPAIR/RNA PROCESSING CPSF FAMILY"/>
    <property type="match status" value="1"/>
</dbReference>
<feature type="compositionally biased region" description="Low complexity" evidence="1">
    <location>
        <begin position="678"/>
        <end position="690"/>
    </location>
</feature>
<feature type="region of interest" description="Disordered" evidence="1">
    <location>
        <begin position="1250"/>
        <end position="1272"/>
    </location>
</feature>
<dbReference type="InterPro" id="IPR018846">
    <property type="entry name" value="Beta-prop_RSE1/DDB1/CPSF1_1st"/>
</dbReference>
<dbReference type="Pfam" id="PF10433">
    <property type="entry name" value="Beta-prop_RSE1_1st"/>
    <property type="match status" value="1"/>
</dbReference>
<dbReference type="InterPro" id="IPR050358">
    <property type="entry name" value="RSE1/DDB1/CFT1"/>
</dbReference>
<feature type="region of interest" description="Disordered" evidence="1">
    <location>
        <begin position="608"/>
        <end position="690"/>
    </location>
</feature>
<dbReference type="Pfam" id="PF23726">
    <property type="entry name" value="Beta-prop_RSE1_2nd"/>
    <property type="match status" value="1"/>
</dbReference>
<gene>
    <name evidence="4" type="ORF">TVY486_0706700</name>
</gene>
<protein>
    <recommendedName>
        <fullName evidence="5">Cleavage/polyadenylation specificity factor A subunit C-terminal domain-containing protein</fullName>
    </recommendedName>
</protein>